<reference evidence="10 11" key="1">
    <citation type="submission" date="2019-02" db="EMBL/GenBank/DDBJ databases">
        <title>Genomic Encyclopedia of Type Strains, Phase IV (KMG-IV): sequencing the most valuable type-strain genomes for metagenomic binning, comparative biology and taxonomic classification.</title>
        <authorList>
            <person name="Goeker M."/>
        </authorList>
    </citation>
    <scope>NUCLEOTIDE SEQUENCE [LARGE SCALE GENOMIC DNA]</scope>
    <source>
        <strain evidence="10 11">DSM 18116</strain>
    </source>
</reference>
<keyword evidence="11" id="KW-1185">Reference proteome</keyword>
<dbReference type="EMBL" id="SGXA01000001">
    <property type="protein sequence ID" value="RZS74509.1"/>
    <property type="molecule type" value="Genomic_DNA"/>
</dbReference>
<evidence type="ECO:0000256" key="2">
    <source>
        <dbReference type="ARBA" id="ARBA00022448"/>
    </source>
</evidence>
<evidence type="ECO:0000256" key="8">
    <source>
        <dbReference type="ARBA" id="ARBA00034708"/>
    </source>
</evidence>
<keyword evidence="2" id="KW-0813">Transport</keyword>
<evidence type="ECO:0000256" key="9">
    <source>
        <dbReference type="SAM" id="Phobius"/>
    </source>
</evidence>
<comment type="subcellular location">
    <subcellularLocation>
        <location evidence="1">Cell membrane</location>
        <topology evidence="1">Multi-pass membrane protein</topology>
    </subcellularLocation>
</comment>
<keyword evidence="7 9" id="KW-0472">Membrane</keyword>
<dbReference type="AlphaFoldDB" id="A0A4Q7N1L3"/>
<name>A0A4Q7N1L3_9BACT</name>
<evidence type="ECO:0000256" key="6">
    <source>
        <dbReference type="ARBA" id="ARBA00023065"/>
    </source>
</evidence>
<comment type="caution">
    <text evidence="10">The sequence shown here is derived from an EMBL/GenBank/DDBJ whole genome shotgun (WGS) entry which is preliminary data.</text>
</comment>
<evidence type="ECO:0000256" key="4">
    <source>
        <dbReference type="ARBA" id="ARBA00022692"/>
    </source>
</evidence>
<dbReference type="Pfam" id="PF25539">
    <property type="entry name" value="Bestrophin_2"/>
    <property type="match status" value="1"/>
</dbReference>
<dbReference type="OrthoDB" id="445589at2"/>
<proteinExistence type="inferred from homology"/>
<evidence type="ECO:0000256" key="1">
    <source>
        <dbReference type="ARBA" id="ARBA00004651"/>
    </source>
</evidence>
<feature type="transmembrane region" description="Helical" evidence="9">
    <location>
        <begin position="230"/>
        <end position="252"/>
    </location>
</feature>
<keyword evidence="3" id="KW-1003">Cell membrane</keyword>
<evidence type="ECO:0000313" key="11">
    <source>
        <dbReference type="Proteomes" id="UP000293874"/>
    </source>
</evidence>
<evidence type="ECO:0000256" key="5">
    <source>
        <dbReference type="ARBA" id="ARBA00022989"/>
    </source>
</evidence>
<dbReference type="PANTHER" id="PTHR33281:SF19">
    <property type="entry name" value="VOLTAGE-DEPENDENT ANION CHANNEL-FORMING PROTEIN YNEE"/>
    <property type="match status" value="1"/>
</dbReference>
<dbReference type="Proteomes" id="UP000293874">
    <property type="component" value="Unassembled WGS sequence"/>
</dbReference>
<protein>
    <submittedName>
        <fullName evidence="10">Putative membrane protein</fullName>
    </submittedName>
</protein>
<feature type="transmembrane region" description="Helical" evidence="9">
    <location>
        <begin position="20"/>
        <end position="37"/>
    </location>
</feature>
<evidence type="ECO:0000256" key="3">
    <source>
        <dbReference type="ARBA" id="ARBA00022475"/>
    </source>
</evidence>
<dbReference type="GO" id="GO:0005254">
    <property type="term" value="F:chloride channel activity"/>
    <property type="evidence" value="ECO:0007669"/>
    <property type="project" value="InterPro"/>
</dbReference>
<evidence type="ECO:0000256" key="7">
    <source>
        <dbReference type="ARBA" id="ARBA00023136"/>
    </source>
</evidence>
<dbReference type="RefSeq" id="WP_130538970.1">
    <property type="nucleotide sequence ID" value="NZ_CP042431.1"/>
</dbReference>
<accession>A0A4Q7N1L3</accession>
<evidence type="ECO:0000313" key="10">
    <source>
        <dbReference type="EMBL" id="RZS74509.1"/>
    </source>
</evidence>
<organism evidence="10 11">
    <name type="scientific">Pseudobacter ginsenosidimutans</name>
    <dbReference type="NCBI Taxonomy" id="661488"/>
    <lineage>
        <taxon>Bacteria</taxon>
        <taxon>Pseudomonadati</taxon>
        <taxon>Bacteroidota</taxon>
        <taxon>Chitinophagia</taxon>
        <taxon>Chitinophagales</taxon>
        <taxon>Chitinophagaceae</taxon>
        <taxon>Pseudobacter</taxon>
    </lineage>
</organism>
<dbReference type="PANTHER" id="PTHR33281">
    <property type="entry name" value="UPF0187 PROTEIN YNEE"/>
    <property type="match status" value="1"/>
</dbReference>
<keyword evidence="4 9" id="KW-0812">Transmembrane</keyword>
<feature type="transmembrane region" description="Helical" evidence="9">
    <location>
        <begin position="206"/>
        <end position="224"/>
    </location>
</feature>
<keyword evidence="6" id="KW-0406">Ion transport</keyword>
<gene>
    <name evidence="10" type="ORF">EV199_0357</name>
</gene>
<dbReference type="InterPro" id="IPR044669">
    <property type="entry name" value="YneE/VCCN1/2-like"/>
</dbReference>
<feature type="transmembrane region" description="Helical" evidence="9">
    <location>
        <begin position="43"/>
        <end position="62"/>
    </location>
</feature>
<keyword evidence="5 9" id="KW-1133">Transmembrane helix</keyword>
<dbReference type="GO" id="GO:0005886">
    <property type="term" value="C:plasma membrane"/>
    <property type="evidence" value="ECO:0007669"/>
    <property type="project" value="UniProtKB-SubCell"/>
</dbReference>
<comment type="similarity">
    <text evidence="8">Belongs to the anion channel-forming bestrophin (TC 1.A.46) family.</text>
</comment>
<sequence>MLRESRIPIKYTFGIIKYELTIVLLLGLATHLGAFELMNTLPVMPLAIPAFLGTSISVLLSFKMNQSYDRWWEARRIWGSILNDSRSLIIQLQSFIGVPKTPIIKLIGYRQIAWGYVLGRSLRRQNALQYIAHLLPLPELTAAATQNNQPLFLLQNTARDLEKLRQRDTIDVHAHIHLQETIIRLTDSMGGVERINNTVFPSTYRLVLHFIIYLFVVTLAISLKDIDNRLVIPLLLLISAGFFLIEKVAYYLQDPFRNRPSDVAITEIAKTIEKDIRQLLGEEATATEPDTRTYYIM</sequence>